<dbReference type="InterPro" id="IPR050796">
    <property type="entry name" value="SCF_F-box_component"/>
</dbReference>
<name>A0A6P6WMW8_COFAR</name>
<dbReference type="SMART" id="SM00256">
    <property type="entry name" value="FBOX"/>
    <property type="match status" value="1"/>
</dbReference>
<dbReference type="Proteomes" id="UP001652660">
    <property type="component" value="Chromosome 3c"/>
</dbReference>
<feature type="domain" description="F-box" evidence="2">
    <location>
        <begin position="50"/>
        <end position="96"/>
    </location>
</feature>
<evidence type="ECO:0000256" key="1">
    <source>
        <dbReference type="SAM" id="MobiDB-lite"/>
    </source>
</evidence>
<reference evidence="4" key="2">
    <citation type="submission" date="2025-08" db="UniProtKB">
        <authorList>
            <consortium name="RefSeq"/>
        </authorList>
    </citation>
    <scope>IDENTIFICATION</scope>
    <source>
        <tissue evidence="4">Leaves</tissue>
    </source>
</reference>
<dbReference type="GeneID" id="113734432"/>
<feature type="compositionally biased region" description="Basic residues" evidence="1">
    <location>
        <begin position="13"/>
        <end position="24"/>
    </location>
</feature>
<feature type="compositionally biased region" description="Polar residues" evidence="1">
    <location>
        <begin position="35"/>
        <end position="51"/>
    </location>
</feature>
<organism evidence="3 4">
    <name type="scientific">Coffea arabica</name>
    <name type="common">Arabian coffee</name>
    <dbReference type="NCBI Taxonomy" id="13443"/>
    <lineage>
        <taxon>Eukaryota</taxon>
        <taxon>Viridiplantae</taxon>
        <taxon>Streptophyta</taxon>
        <taxon>Embryophyta</taxon>
        <taxon>Tracheophyta</taxon>
        <taxon>Spermatophyta</taxon>
        <taxon>Magnoliopsida</taxon>
        <taxon>eudicotyledons</taxon>
        <taxon>Gunneridae</taxon>
        <taxon>Pentapetalae</taxon>
        <taxon>asterids</taxon>
        <taxon>lamiids</taxon>
        <taxon>Gentianales</taxon>
        <taxon>Rubiaceae</taxon>
        <taxon>Ixoroideae</taxon>
        <taxon>Gardenieae complex</taxon>
        <taxon>Bertiereae - Coffeeae clade</taxon>
        <taxon>Coffeeae</taxon>
        <taxon>Coffea</taxon>
    </lineage>
</organism>
<dbReference type="NCBIfam" id="TIGR01640">
    <property type="entry name" value="F_box_assoc_1"/>
    <property type="match status" value="1"/>
</dbReference>
<protein>
    <submittedName>
        <fullName evidence="4">F-box/kelch-repeat protein At3g23880</fullName>
    </submittedName>
</protein>
<gene>
    <name evidence="4" type="primary">LOC113734432</name>
</gene>
<dbReference type="SUPFAM" id="SSF81383">
    <property type="entry name" value="F-box domain"/>
    <property type="match status" value="1"/>
</dbReference>
<accession>A0A6P6WMW8</accession>
<dbReference type="Pfam" id="PF08268">
    <property type="entry name" value="FBA_3"/>
    <property type="match status" value="1"/>
</dbReference>
<feature type="region of interest" description="Disordered" evidence="1">
    <location>
        <begin position="1"/>
        <end position="52"/>
    </location>
</feature>
<dbReference type="AlphaFoldDB" id="A0A6P6WMW8"/>
<keyword evidence="3" id="KW-1185">Reference proteome</keyword>
<evidence type="ECO:0000313" key="3">
    <source>
        <dbReference type="Proteomes" id="UP001652660"/>
    </source>
</evidence>
<evidence type="ECO:0000259" key="2">
    <source>
        <dbReference type="PROSITE" id="PS50181"/>
    </source>
</evidence>
<dbReference type="InterPro" id="IPR001810">
    <property type="entry name" value="F-box_dom"/>
</dbReference>
<dbReference type="InterPro" id="IPR017451">
    <property type="entry name" value="F-box-assoc_interact_dom"/>
</dbReference>
<reference evidence="3" key="1">
    <citation type="journal article" date="2025" name="Foods">
        <title>Unveiling the Microbial Signatures of Arabica Coffee Cherries: Insights into Ripeness Specific Diversity, Functional Traits, and Implications for Quality and Safety.</title>
        <authorList>
            <consortium name="RefSeq"/>
            <person name="Tenea G.N."/>
            <person name="Cifuentes V."/>
            <person name="Reyes P."/>
            <person name="Cevallos-Vallejos M."/>
        </authorList>
    </citation>
    <scope>NUCLEOTIDE SEQUENCE [LARGE SCALE GENOMIC DNA]</scope>
</reference>
<dbReference type="Gene3D" id="1.20.1280.50">
    <property type="match status" value="1"/>
</dbReference>
<dbReference type="PROSITE" id="PS50181">
    <property type="entry name" value="FBOX"/>
    <property type="match status" value="1"/>
</dbReference>
<evidence type="ECO:0000313" key="4">
    <source>
        <dbReference type="RefSeq" id="XP_027116778.2"/>
    </source>
</evidence>
<sequence>METKSKPEPRQEPHHHHPAKKTKINHPMEEEEQHPSASTSNQDQESSSESMTFPDFPHEILVEILSRLPVKSLVKFKCVSKSWLSLTSNPHFIKAHLRISANKDDFRHHGLIFTVLPPNSHSHLKQCSLRSALNVEMSSIQVIDIDYPMKSPHKSVWVVGSCDGLVCIAIEENDLFLWNPAIRKYKKLPDLAIRLKHGCYIIFGFGYDMLNDDYKVVAIFCVFRGGNDYETEVRVYSLKHDSWMRIENFKGGVPLDDSGKYANGKLHWAASRGFDSNHSWKIVSLDLGNESYGEVERPEYGDGVYDWTFGVLGGCLTVLCDYEWTRVDVWVMKEYGVRDSWSKVVSVPYLDDPEKSRYSFPVCLLKNGEILLVLGSGLVLYNPQSNTFKYRQINGVEEVNMYAESLVSPLFIEESSRVIMSKAAEIRGES</sequence>
<dbReference type="Pfam" id="PF00646">
    <property type="entry name" value="F-box"/>
    <property type="match status" value="1"/>
</dbReference>
<dbReference type="PANTHER" id="PTHR31672">
    <property type="entry name" value="BNACNNG10540D PROTEIN"/>
    <property type="match status" value="1"/>
</dbReference>
<proteinExistence type="predicted"/>
<dbReference type="InterPro" id="IPR013187">
    <property type="entry name" value="F-box-assoc_dom_typ3"/>
</dbReference>
<dbReference type="CDD" id="cd22157">
    <property type="entry name" value="F-box_AtFBW1-like"/>
    <property type="match status" value="1"/>
</dbReference>
<dbReference type="InterPro" id="IPR036047">
    <property type="entry name" value="F-box-like_dom_sf"/>
</dbReference>
<dbReference type="RefSeq" id="XP_027116778.2">
    <property type="nucleotide sequence ID" value="XM_027260977.2"/>
</dbReference>
<dbReference type="PANTHER" id="PTHR31672:SF13">
    <property type="entry name" value="F-BOX PROTEIN CPR30-LIKE"/>
    <property type="match status" value="1"/>
</dbReference>
<feature type="compositionally biased region" description="Basic and acidic residues" evidence="1">
    <location>
        <begin position="1"/>
        <end position="12"/>
    </location>
</feature>
<dbReference type="InterPro" id="IPR011043">
    <property type="entry name" value="Gal_Oxase/kelch_b-propeller"/>
</dbReference>
<dbReference type="OrthoDB" id="591557at2759"/>
<dbReference type="SUPFAM" id="SSF50965">
    <property type="entry name" value="Galactose oxidase, central domain"/>
    <property type="match status" value="1"/>
</dbReference>